<sequence length="99" mass="11821">MRSIQYISNRVNCEERLQVLGDAVLSLAKISDKFLRRANAEEVPDEAALRLINYLLSFESFQELESYWFYYYDPKNLGEWEIILDHVYRRSITAKHLMN</sequence>
<evidence type="ECO:0000313" key="2">
    <source>
        <dbReference type="Proteomes" id="UP000232673"/>
    </source>
</evidence>
<protein>
    <submittedName>
        <fullName evidence="1">Uncharacterized protein</fullName>
    </submittedName>
</protein>
<dbReference type="EMBL" id="LKTS01000001">
    <property type="protein sequence ID" value="PKD21801.1"/>
    <property type="molecule type" value="Genomic_DNA"/>
</dbReference>
<comment type="caution">
    <text evidence="1">The sequence shown here is derived from an EMBL/GenBank/DDBJ whole genome shotgun (WGS) entry which is preliminary data.</text>
</comment>
<keyword evidence="2" id="KW-1185">Reference proteome</keyword>
<name>A0A2N0U447_9FLAO</name>
<dbReference type="AlphaFoldDB" id="A0A2N0U447"/>
<dbReference type="Proteomes" id="UP000232673">
    <property type="component" value="Unassembled WGS sequence"/>
</dbReference>
<gene>
    <name evidence="1" type="ORF">APR41_02140</name>
</gene>
<proteinExistence type="predicted"/>
<dbReference type="RefSeq" id="WP_079711296.1">
    <property type="nucleotide sequence ID" value="NZ_FUZC01000001.1"/>
</dbReference>
<organism evidence="1 2">
    <name type="scientific">Salegentibacter salinarum</name>
    <dbReference type="NCBI Taxonomy" id="447422"/>
    <lineage>
        <taxon>Bacteria</taxon>
        <taxon>Pseudomonadati</taxon>
        <taxon>Bacteroidota</taxon>
        <taxon>Flavobacteriia</taxon>
        <taxon>Flavobacteriales</taxon>
        <taxon>Flavobacteriaceae</taxon>
        <taxon>Salegentibacter</taxon>
    </lineage>
</organism>
<evidence type="ECO:0000313" key="1">
    <source>
        <dbReference type="EMBL" id="PKD21801.1"/>
    </source>
</evidence>
<reference evidence="1 2" key="1">
    <citation type="submission" date="2015-10" db="EMBL/GenBank/DDBJ databases">
        <title>Draft genome sequence of Salegentibacter salinarum KCTC 12975.</title>
        <authorList>
            <person name="Lin W."/>
            <person name="Zheng Q."/>
        </authorList>
    </citation>
    <scope>NUCLEOTIDE SEQUENCE [LARGE SCALE GENOMIC DNA]</scope>
    <source>
        <strain evidence="1 2">KCTC 12975</strain>
    </source>
</reference>
<dbReference type="STRING" id="447422.SAMN05660903_00131"/>
<accession>A0A2N0U447</accession>